<accession>A0AAD6AJE1</accession>
<gene>
    <name evidence="2" type="ORF">JOQ06_008010</name>
</gene>
<organism evidence="2 3">
    <name type="scientific">Pogonophryne albipinna</name>
    <dbReference type="NCBI Taxonomy" id="1090488"/>
    <lineage>
        <taxon>Eukaryota</taxon>
        <taxon>Metazoa</taxon>
        <taxon>Chordata</taxon>
        <taxon>Craniata</taxon>
        <taxon>Vertebrata</taxon>
        <taxon>Euteleostomi</taxon>
        <taxon>Actinopterygii</taxon>
        <taxon>Neopterygii</taxon>
        <taxon>Teleostei</taxon>
        <taxon>Neoteleostei</taxon>
        <taxon>Acanthomorphata</taxon>
        <taxon>Eupercaria</taxon>
        <taxon>Perciformes</taxon>
        <taxon>Notothenioidei</taxon>
        <taxon>Pogonophryne</taxon>
    </lineage>
</organism>
<keyword evidence="3" id="KW-1185">Reference proteome</keyword>
<protein>
    <submittedName>
        <fullName evidence="2">Uncharacterized protein</fullName>
    </submittedName>
</protein>
<dbReference type="Proteomes" id="UP001219934">
    <property type="component" value="Unassembled WGS sequence"/>
</dbReference>
<feature type="region of interest" description="Disordered" evidence="1">
    <location>
        <begin position="1"/>
        <end position="28"/>
    </location>
</feature>
<feature type="non-terminal residue" evidence="2">
    <location>
        <position position="195"/>
    </location>
</feature>
<feature type="non-terminal residue" evidence="2">
    <location>
        <position position="1"/>
    </location>
</feature>
<evidence type="ECO:0000313" key="2">
    <source>
        <dbReference type="EMBL" id="KAJ4925824.1"/>
    </source>
</evidence>
<dbReference type="EMBL" id="JAPTMU010000020">
    <property type="protein sequence ID" value="KAJ4925824.1"/>
    <property type="molecule type" value="Genomic_DNA"/>
</dbReference>
<reference evidence="2" key="1">
    <citation type="submission" date="2022-11" db="EMBL/GenBank/DDBJ databases">
        <title>Chromosome-level genome of Pogonophryne albipinna.</title>
        <authorList>
            <person name="Jo E."/>
        </authorList>
    </citation>
    <scope>NUCLEOTIDE SEQUENCE</scope>
    <source>
        <strain evidence="2">SGF0006</strain>
        <tissue evidence="2">Muscle</tissue>
    </source>
</reference>
<comment type="caution">
    <text evidence="2">The sequence shown here is derived from an EMBL/GenBank/DDBJ whole genome shotgun (WGS) entry which is preliminary data.</text>
</comment>
<evidence type="ECO:0000313" key="3">
    <source>
        <dbReference type="Proteomes" id="UP001219934"/>
    </source>
</evidence>
<dbReference type="AlphaFoldDB" id="A0AAD6AJE1"/>
<sequence>VSGYKPSGCTEKLHASSRGGGGGLYMEPYPEPHTPVNVKHVAPGLQRWRLALIDSVLGRAGCVCEAIFLHLSLRPTVSRPGGRVLMDAEIGPAAAHRQPRSNAPQREGVITGAQGGRSPTGAGPRLKPKLQPGPGEDSELLFDDRQSNSTRLFGYQCLHAEVTEVVNQTVLSLSAPPHTETLFLPGMCVYAEVSL</sequence>
<feature type="region of interest" description="Disordered" evidence="1">
    <location>
        <begin position="93"/>
        <end position="140"/>
    </location>
</feature>
<proteinExistence type="predicted"/>
<name>A0AAD6AJE1_9TELE</name>
<evidence type="ECO:0000256" key="1">
    <source>
        <dbReference type="SAM" id="MobiDB-lite"/>
    </source>
</evidence>